<dbReference type="Proteomes" id="UP001153076">
    <property type="component" value="Unassembled WGS sequence"/>
</dbReference>
<dbReference type="AlphaFoldDB" id="A0A9Q1JHS0"/>
<feature type="region of interest" description="Disordered" evidence="1">
    <location>
        <begin position="75"/>
        <end position="102"/>
    </location>
</feature>
<keyword evidence="3" id="KW-1185">Reference proteome</keyword>
<dbReference type="OrthoDB" id="1752359at2759"/>
<evidence type="ECO:0000256" key="1">
    <source>
        <dbReference type="SAM" id="MobiDB-lite"/>
    </source>
</evidence>
<evidence type="ECO:0000313" key="2">
    <source>
        <dbReference type="EMBL" id="KAJ8419343.1"/>
    </source>
</evidence>
<gene>
    <name evidence="2" type="ORF">Cgig2_003520</name>
</gene>
<name>A0A9Q1JHS0_9CARY</name>
<accession>A0A9Q1JHS0</accession>
<comment type="caution">
    <text evidence="2">The sequence shown here is derived from an EMBL/GenBank/DDBJ whole genome shotgun (WGS) entry which is preliminary data.</text>
</comment>
<evidence type="ECO:0000313" key="3">
    <source>
        <dbReference type="Proteomes" id="UP001153076"/>
    </source>
</evidence>
<dbReference type="EMBL" id="JAKOGI010005392">
    <property type="protein sequence ID" value="KAJ8419343.1"/>
    <property type="molecule type" value="Genomic_DNA"/>
</dbReference>
<feature type="region of interest" description="Disordered" evidence="1">
    <location>
        <begin position="369"/>
        <end position="417"/>
    </location>
</feature>
<reference evidence="2" key="1">
    <citation type="submission" date="2022-04" db="EMBL/GenBank/DDBJ databases">
        <title>Carnegiea gigantea Genome sequencing and assembly v2.</title>
        <authorList>
            <person name="Copetti D."/>
            <person name="Sanderson M.J."/>
            <person name="Burquez A."/>
            <person name="Wojciechowski M.F."/>
        </authorList>
    </citation>
    <scope>NUCLEOTIDE SEQUENCE</scope>
    <source>
        <strain evidence="2">SGP5-SGP5p</strain>
        <tissue evidence="2">Aerial part</tissue>
    </source>
</reference>
<feature type="region of interest" description="Disordered" evidence="1">
    <location>
        <begin position="455"/>
        <end position="491"/>
    </location>
</feature>
<feature type="compositionally biased region" description="Basic and acidic residues" evidence="1">
    <location>
        <begin position="369"/>
        <end position="386"/>
    </location>
</feature>
<feature type="compositionally biased region" description="Acidic residues" evidence="1">
    <location>
        <begin position="479"/>
        <end position="491"/>
    </location>
</feature>
<organism evidence="2 3">
    <name type="scientific">Carnegiea gigantea</name>
    <dbReference type="NCBI Taxonomy" id="171969"/>
    <lineage>
        <taxon>Eukaryota</taxon>
        <taxon>Viridiplantae</taxon>
        <taxon>Streptophyta</taxon>
        <taxon>Embryophyta</taxon>
        <taxon>Tracheophyta</taxon>
        <taxon>Spermatophyta</taxon>
        <taxon>Magnoliopsida</taxon>
        <taxon>eudicotyledons</taxon>
        <taxon>Gunneridae</taxon>
        <taxon>Pentapetalae</taxon>
        <taxon>Caryophyllales</taxon>
        <taxon>Cactineae</taxon>
        <taxon>Cactaceae</taxon>
        <taxon>Cactoideae</taxon>
        <taxon>Echinocereeae</taxon>
        <taxon>Carnegiea</taxon>
    </lineage>
</organism>
<sequence>MAEQAAEYYELPELLQVIFYAMLLNEAEKLGVLHGPRLRSLEMTLTELCWGAFESWIWLFSDRVYEARFLPKSGSDEGTRAGRVGESSSEGAAVDDTAPEGAPRGVGWEETCLLRCIGVYAYVLSKHYLLYIMSSSSPSSGDVREGQVGPQVKGRHPQFSNILAYIDALVVAGIPQKDKYRELKKIPYAIPLFESGIPSWSSCEYSSTPSILSPEVEDGPGSRFPDPKAVTKLKRSVLEKQYLLPAEYSFVIPEPDATMNEPPAKCIARAPKETGDLGWYCFNNRSGFMTAMEKKSKLKYWKYDFLFLRRESGWGDVPDWNEGKPIRQPFGEPTAEERQTARYLMFYIHDDDRPRPIPRFMAQAIESMKEPEKRTSLRVGDARADRLVTCQSGSRSSGERTRARQGQQTPSKAAAATPDIVKSWNLVAPGASDPPKVSEEEMVMAEVFARGVEFIPPSEGGAAEDEATNPLKAEAGASEGEEHEDGGEPDV</sequence>
<proteinExistence type="predicted"/>
<protein>
    <submittedName>
        <fullName evidence="2">Uncharacterized protein</fullName>
    </submittedName>
</protein>